<comment type="caution">
    <text evidence="2">The sequence shown here is derived from an EMBL/GenBank/DDBJ whole genome shotgun (WGS) entry which is preliminary data.</text>
</comment>
<evidence type="ECO:0000313" key="3">
    <source>
        <dbReference type="Proteomes" id="UP001595839"/>
    </source>
</evidence>
<dbReference type="InterPro" id="IPR012340">
    <property type="entry name" value="NA-bd_OB-fold"/>
</dbReference>
<proteinExistence type="predicted"/>
<gene>
    <name evidence="2" type="ORF">ACFPIH_42465</name>
</gene>
<dbReference type="PROSITE" id="PS50126">
    <property type="entry name" value="S1"/>
    <property type="match status" value="1"/>
</dbReference>
<dbReference type="RefSeq" id="WP_381183446.1">
    <property type="nucleotide sequence ID" value="NZ_JBHSFK010000039.1"/>
</dbReference>
<dbReference type="EMBL" id="JBHSFK010000039">
    <property type="protein sequence ID" value="MFC4506042.1"/>
    <property type="molecule type" value="Genomic_DNA"/>
</dbReference>
<accession>A0ABV9B2Z8</accession>
<evidence type="ECO:0000313" key="2">
    <source>
        <dbReference type="EMBL" id="MFC4506042.1"/>
    </source>
</evidence>
<reference evidence="3" key="1">
    <citation type="journal article" date="2019" name="Int. J. Syst. Evol. Microbiol.">
        <title>The Global Catalogue of Microorganisms (GCM) 10K type strain sequencing project: providing services to taxonomists for standard genome sequencing and annotation.</title>
        <authorList>
            <consortium name="The Broad Institute Genomics Platform"/>
            <consortium name="The Broad Institute Genome Sequencing Center for Infectious Disease"/>
            <person name="Wu L."/>
            <person name="Ma J."/>
        </authorList>
    </citation>
    <scope>NUCLEOTIDE SEQUENCE [LARGE SCALE GENOMIC DNA]</scope>
    <source>
        <strain evidence="3">CGMCC 4.7177</strain>
    </source>
</reference>
<evidence type="ECO:0000259" key="1">
    <source>
        <dbReference type="PROSITE" id="PS50126"/>
    </source>
</evidence>
<sequence length="49" mass="5387">MAIQPEIVSGTVSGVHNFGVFVQLDGESDGLCTRFIRVSDLTWSRINHP</sequence>
<name>A0ABV9B2Z8_9ACTN</name>
<organism evidence="2 3">
    <name type="scientific">Streptomyces vulcanius</name>
    <dbReference type="NCBI Taxonomy" id="1441876"/>
    <lineage>
        <taxon>Bacteria</taxon>
        <taxon>Bacillati</taxon>
        <taxon>Actinomycetota</taxon>
        <taxon>Actinomycetes</taxon>
        <taxon>Kitasatosporales</taxon>
        <taxon>Streptomycetaceae</taxon>
        <taxon>Streptomyces</taxon>
    </lineage>
</organism>
<dbReference type="Proteomes" id="UP001595839">
    <property type="component" value="Unassembled WGS sequence"/>
</dbReference>
<dbReference type="Gene3D" id="2.40.50.140">
    <property type="entry name" value="Nucleic acid-binding proteins"/>
    <property type="match status" value="1"/>
</dbReference>
<dbReference type="SUPFAM" id="SSF50249">
    <property type="entry name" value="Nucleic acid-binding proteins"/>
    <property type="match status" value="1"/>
</dbReference>
<protein>
    <submittedName>
        <fullName evidence="2">S1 RNA-binding domain-containing protein</fullName>
    </submittedName>
</protein>
<dbReference type="InterPro" id="IPR003029">
    <property type="entry name" value="S1_domain"/>
</dbReference>
<keyword evidence="3" id="KW-1185">Reference proteome</keyword>
<dbReference type="Pfam" id="PF00575">
    <property type="entry name" value="S1"/>
    <property type="match status" value="1"/>
</dbReference>
<feature type="domain" description="S1 motif" evidence="1">
    <location>
        <begin position="5"/>
        <end position="49"/>
    </location>
</feature>